<dbReference type="AlphaFoldDB" id="A0A1H5ZI77"/>
<evidence type="ECO:0000313" key="2">
    <source>
        <dbReference type="EMBL" id="SEG35734.1"/>
    </source>
</evidence>
<protein>
    <submittedName>
        <fullName evidence="2">Uncharacterized protein</fullName>
    </submittedName>
</protein>
<organism evidence="2 3">
    <name type="scientific">Halobellus limi</name>
    <dbReference type="NCBI Taxonomy" id="699433"/>
    <lineage>
        <taxon>Archaea</taxon>
        <taxon>Methanobacteriati</taxon>
        <taxon>Methanobacteriota</taxon>
        <taxon>Stenosarchaea group</taxon>
        <taxon>Halobacteria</taxon>
        <taxon>Halobacteriales</taxon>
        <taxon>Haloferacaceae</taxon>
        <taxon>Halobellus</taxon>
    </lineage>
</organism>
<dbReference type="Proteomes" id="UP000236740">
    <property type="component" value="Unassembled WGS sequence"/>
</dbReference>
<keyword evidence="3" id="KW-1185">Reference proteome</keyword>
<proteinExistence type="predicted"/>
<reference evidence="2 3" key="1">
    <citation type="submission" date="2016-10" db="EMBL/GenBank/DDBJ databases">
        <authorList>
            <person name="de Groot N.N."/>
        </authorList>
    </citation>
    <scope>NUCLEOTIDE SEQUENCE [LARGE SCALE GENOMIC DNA]</scope>
    <source>
        <strain evidence="2 3">CGMCC 1.10331</strain>
    </source>
</reference>
<dbReference type="KEGG" id="hlm:DV707_10725"/>
<accession>A0A1H5ZI77</accession>
<name>A0A1H5ZI77_9EURY</name>
<dbReference type="EMBL" id="CP031311">
    <property type="protein sequence ID" value="QCC48095.1"/>
    <property type="molecule type" value="Genomic_DNA"/>
</dbReference>
<dbReference type="EMBL" id="FNVN01000002">
    <property type="protein sequence ID" value="SEG35734.1"/>
    <property type="molecule type" value="Genomic_DNA"/>
</dbReference>
<gene>
    <name evidence="1" type="ORF">DV707_10725</name>
    <name evidence="2" type="ORF">SAMN04488133_2000</name>
</gene>
<dbReference type="Proteomes" id="UP000296733">
    <property type="component" value="Chromosome"/>
</dbReference>
<reference evidence="1 4" key="2">
    <citation type="journal article" date="2019" name="Nat. Commun.">
        <title>A new type of DNA phosphorothioation-based antiviral system in archaea.</title>
        <authorList>
            <person name="Xiong L."/>
            <person name="Liu S."/>
            <person name="Chen S."/>
            <person name="Xiao Y."/>
            <person name="Zhu B."/>
            <person name="Gao Y."/>
            <person name="Zhang Y."/>
            <person name="Chen B."/>
            <person name="Luo J."/>
            <person name="Deng Z."/>
            <person name="Chen X."/>
            <person name="Wang L."/>
            <person name="Chen S."/>
        </authorList>
    </citation>
    <scope>NUCLEOTIDE SEQUENCE [LARGE SCALE GENOMIC DNA]</scope>
    <source>
        <strain evidence="1 4">CGMCC 1.10331</strain>
    </source>
</reference>
<evidence type="ECO:0000313" key="1">
    <source>
        <dbReference type="EMBL" id="QCC48095.1"/>
    </source>
</evidence>
<evidence type="ECO:0000313" key="4">
    <source>
        <dbReference type="Proteomes" id="UP000296733"/>
    </source>
</evidence>
<sequence length="65" mass="7319">MERMEVRINETNSEQYERIASIEGSYEDLDNRVRRNTTIISGFSIGSGAVLTAISAKLADLLNWI</sequence>
<evidence type="ECO:0000313" key="3">
    <source>
        <dbReference type="Proteomes" id="UP000236740"/>
    </source>
</evidence>